<evidence type="ECO:0000313" key="2">
    <source>
        <dbReference type="EMBL" id="XDG30849.1"/>
    </source>
</evidence>
<sequence length="113" mass="12605">MAGKRGRPTIPKATAGDAESIIRKVEYEFDRFDASLANELPKLLEAYFELAFKAEKENTKKAVMEKLIERAEKKIDQESSIKPETEKPAEPQAKANGTTGVVRLIDLNAPDEE</sequence>
<reference evidence="2" key="1">
    <citation type="submission" date="2024-06" db="EMBL/GenBank/DDBJ databases">
        <authorList>
            <person name="Yang R."/>
        </authorList>
    </citation>
    <scope>NUCLEOTIDE SEQUENCE</scope>
</reference>
<proteinExistence type="predicted"/>
<evidence type="ECO:0000256" key="1">
    <source>
        <dbReference type="SAM" id="MobiDB-lite"/>
    </source>
</evidence>
<feature type="region of interest" description="Disordered" evidence="1">
    <location>
        <begin position="74"/>
        <end position="113"/>
    </location>
</feature>
<protein>
    <recommendedName>
        <fullName evidence="3">Terminase small subunit</fullName>
    </recommendedName>
</protein>
<evidence type="ECO:0008006" key="3">
    <source>
        <dbReference type="Google" id="ProtNLM"/>
    </source>
</evidence>
<accession>A0AB39AJB8</accession>
<organism evidence="2">
    <name type="scientific">Vibrio phage P018-4</name>
    <dbReference type="NCBI Taxonomy" id="3229728"/>
    <lineage>
        <taxon>Viruses</taxon>
        <taxon>Duplodnaviria</taxon>
        <taxon>Heunggongvirae</taxon>
        <taxon>Uroviricota</taxon>
        <taxon>Caudoviricetes</taxon>
    </lineage>
</organism>
<dbReference type="EMBL" id="PP934186">
    <property type="protein sequence ID" value="XDG30849.1"/>
    <property type="molecule type" value="Genomic_DNA"/>
</dbReference>
<name>A0AB39AJB8_9CAUD</name>
<feature type="compositionally biased region" description="Basic and acidic residues" evidence="1">
    <location>
        <begin position="74"/>
        <end position="89"/>
    </location>
</feature>